<comment type="caution">
    <text evidence="2">The sequence shown here is derived from an EMBL/GenBank/DDBJ whole genome shotgun (WGS) entry which is preliminary data.</text>
</comment>
<accession>A0A4R5V828</accession>
<organism evidence="2 3">
    <name type="scientific">Algoriphagus formosus</name>
    <dbReference type="NCBI Taxonomy" id="2007308"/>
    <lineage>
        <taxon>Bacteria</taxon>
        <taxon>Pseudomonadati</taxon>
        <taxon>Bacteroidota</taxon>
        <taxon>Cytophagia</taxon>
        <taxon>Cytophagales</taxon>
        <taxon>Cyclobacteriaceae</taxon>
        <taxon>Algoriphagus</taxon>
    </lineage>
</organism>
<gene>
    <name evidence="2" type="ORF">E1898_04320</name>
</gene>
<proteinExistence type="predicted"/>
<dbReference type="RefSeq" id="WP_133389974.1">
    <property type="nucleotide sequence ID" value="NZ_SMUW01000027.1"/>
</dbReference>
<feature type="chain" id="PRO_5020476263" evidence="1">
    <location>
        <begin position="23"/>
        <end position="95"/>
    </location>
</feature>
<dbReference type="AlphaFoldDB" id="A0A4R5V828"/>
<dbReference type="Proteomes" id="UP000295438">
    <property type="component" value="Unassembled WGS sequence"/>
</dbReference>
<keyword evidence="3" id="KW-1185">Reference proteome</keyword>
<reference evidence="2 3" key="1">
    <citation type="submission" date="2019-03" db="EMBL/GenBank/DDBJ databases">
        <title>Algoriphagus aquimaris sp. nov., isolated form marine sediment in Pohang, Korea.</title>
        <authorList>
            <person name="Kim J."/>
            <person name="Yoon S.-H."/>
            <person name="Lee S.-S."/>
        </authorList>
    </citation>
    <scope>NUCLEOTIDE SEQUENCE [LARGE SCALE GENOMIC DNA]</scope>
    <source>
        <strain evidence="2 3">F21</strain>
    </source>
</reference>
<protein>
    <submittedName>
        <fullName evidence="2">Uncharacterized protein</fullName>
    </submittedName>
</protein>
<dbReference type="EMBL" id="SMUW01000027">
    <property type="protein sequence ID" value="TDK48248.1"/>
    <property type="molecule type" value="Genomic_DNA"/>
</dbReference>
<name>A0A4R5V828_9BACT</name>
<evidence type="ECO:0000256" key="1">
    <source>
        <dbReference type="SAM" id="SignalP"/>
    </source>
</evidence>
<keyword evidence="1" id="KW-0732">Signal</keyword>
<feature type="signal peptide" evidence="1">
    <location>
        <begin position="1"/>
        <end position="22"/>
    </location>
</feature>
<evidence type="ECO:0000313" key="3">
    <source>
        <dbReference type="Proteomes" id="UP000295438"/>
    </source>
</evidence>
<sequence length="95" mass="10299">MNKLRKLLPALALVLGAFAAVAFTSPQSLTGEFGEENGIWYDVTNTDPGPDTYECNTDPTKDCLFDQPFGMGSPISGETDRVFVVNDPDNLELAQ</sequence>
<evidence type="ECO:0000313" key="2">
    <source>
        <dbReference type="EMBL" id="TDK48248.1"/>
    </source>
</evidence>